<name>A0ACC2TTZ6_9FUNG</name>
<keyword evidence="2" id="KW-1185">Reference proteome</keyword>
<gene>
    <name evidence="1" type="ORF">DSO57_1008623</name>
</gene>
<evidence type="ECO:0000313" key="1">
    <source>
        <dbReference type="EMBL" id="KAJ9078235.1"/>
    </source>
</evidence>
<dbReference type="EMBL" id="QTSX02002156">
    <property type="protein sequence ID" value="KAJ9078235.1"/>
    <property type="molecule type" value="Genomic_DNA"/>
</dbReference>
<comment type="caution">
    <text evidence="1">The sequence shown here is derived from an EMBL/GenBank/DDBJ whole genome shotgun (WGS) entry which is preliminary data.</text>
</comment>
<protein>
    <submittedName>
        <fullName evidence="1">Uncharacterized protein</fullName>
    </submittedName>
</protein>
<dbReference type="Proteomes" id="UP001165960">
    <property type="component" value="Unassembled WGS sequence"/>
</dbReference>
<organism evidence="1 2">
    <name type="scientific">Entomophthora muscae</name>
    <dbReference type="NCBI Taxonomy" id="34485"/>
    <lineage>
        <taxon>Eukaryota</taxon>
        <taxon>Fungi</taxon>
        <taxon>Fungi incertae sedis</taxon>
        <taxon>Zoopagomycota</taxon>
        <taxon>Entomophthoromycotina</taxon>
        <taxon>Entomophthoromycetes</taxon>
        <taxon>Entomophthorales</taxon>
        <taxon>Entomophthoraceae</taxon>
        <taxon>Entomophthora</taxon>
    </lineage>
</organism>
<evidence type="ECO:0000313" key="2">
    <source>
        <dbReference type="Proteomes" id="UP001165960"/>
    </source>
</evidence>
<reference evidence="1" key="1">
    <citation type="submission" date="2022-04" db="EMBL/GenBank/DDBJ databases">
        <title>Genome of the entomopathogenic fungus Entomophthora muscae.</title>
        <authorList>
            <person name="Elya C."/>
            <person name="Lovett B.R."/>
            <person name="Lee E."/>
            <person name="Macias A.M."/>
            <person name="Hajek A.E."/>
            <person name="De Bivort B.L."/>
            <person name="Kasson M.T."/>
            <person name="De Fine Licht H.H."/>
            <person name="Stajich J.E."/>
        </authorList>
    </citation>
    <scope>NUCLEOTIDE SEQUENCE</scope>
    <source>
        <strain evidence="1">Berkeley</strain>
    </source>
</reference>
<sequence>MGHQLPGKFLTLFQAAAAEVLLSDSAKLAVLKVALDLTGSNLPPWSEPALSLSDLIGATLNFTSSSNNLHNNSNTQNLLSPAPVMILPQTISKDVVSLQNSPTKTPTHFVSSSSSSKTSSPTELEKSTTRYDLKQIHDSTATIAPTNVLCILDTDIAQSHACETSPIDGDDTSHYALLQNLSSPICQSLMTIGGHGETINYYSDDSLFDYISRPGSPSTAVVCVNRDNPTLPGRFLLSNILGALNLSPTSHTGAKVNFISIGLAERLGLDLIPGGLVKGGNSATFRSLDLSKPLVFSVGNHTFTERFCAAKNLVYHVILGIGWWRKYNVASHLKSISLLLTSPAGVSVTVHMFGGLQAGLMLAKQNFGCLLQVEA</sequence>
<accession>A0ACC2TTZ6</accession>
<proteinExistence type="predicted"/>